<protein>
    <submittedName>
        <fullName evidence="2">Uncharacterized protein</fullName>
    </submittedName>
</protein>
<dbReference type="AlphaFoldDB" id="A0A8J5XP87"/>
<feature type="signal peptide" evidence="1">
    <location>
        <begin position="1"/>
        <end position="25"/>
    </location>
</feature>
<keyword evidence="3" id="KW-1185">Reference proteome</keyword>
<evidence type="ECO:0000256" key="1">
    <source>
        <dbReference type="SAM" id="SignalP"/>
    </source>
</evidence>
<accession>A0A8J5XP87</accession>
<name>A0A8J5XP87_DIALT</name>
<organism evidence="2 3">
    <name type="scientific">Diacronema lutheri</name>
    <name type="common">Unicellular marine alga</name>
    <name type="synonym">Monochrysis lutheri</name>
    <dbReference type="NCBI Taxonomy" id="2081491"/>
    <lineage>
        <taxon>Eukaryota</taxon>
        <taxon>Haptista</taxon>
        <taxon>Haptophyta</taxon>
        <taxon>Pavlovophyceae</taxon>
        <taxon>Pavlovales</taxon>
        <taxon>Pavlovaceae</taxon>
        <taxon>Diacronema</taxon>
    </lineage>
</organism>
<comment type="caution">
    <text evidence="2">The sequence shown here is derived from an EMBL/GenBank/DDBJ whole genome shotgun (WGS) entry which is preliminary data.</text>
</comment>
<evidence type="ECO:0000313" key="2">
    <source>
        <dbReference type="EMBL" id="KAG8462925.1"/>
    </source>
</evidence>
<sequence length="108" mass="10790">MQRASFFRLAIACTVVAAFAGVASAASVVDMVPSSSEAATAQPAAQIASLAAETQPAALVAAQPTIEALGAAICCTYEMFGTKHACMSHSACSGMKGHFADSSACGRC</sequence>
<dbReference type="EMBL" id="JAGTXO010000018">
    <property type="protein sequence ID" value="KAG8462925.1"/>
    <property type="molecule type" value="Genomic_DNA"/>
</dbReference>
<dbReference type="Proteomes" id="UP000751190">
    <property type="component" value="Unassembled WGS sequence"/>
</dbReference>
<gene>
    <name evidence="2" type="ORF">KFE25_001698</name>
</gene>
<reference evidence="2" key="1">
    <citation type="submission" date="2021-05" db="EMBL/GenBank/DDBJ databases">
        <title>The genome of the haptophyte Pavlova lutheri (Diacronema luteri, Pavlovales) - a model for lipid biosynthesis in eukaryotic algae.</title>
        <authorList>
            <person name="Hulatt C.J."/>
            <person name="Posewitz M.C."/>
        </authorList>
    </citation>
    <scope>NUCLEOTIDE SEQUENCE</scope>
    <source>
        <strain evidence="2">NIVA-4/92</strain>
    </source>
</reference>
<proteinExistence type="predicted"/>
<evidence type="ECO:0000313" key="3">
    <source>
        <dbReference type="Proteomes" id="UP000751190"/>
    </source>
</evidence>
<keyword evidence="1" id="KW-0732">Signal</keyword>
<feature type="chain" id="PRO_5035273151" evidence="1">
    <location>
        <begin position="26"/>
        <end position="108"/>
    </location>
</feature>